<evidence type="ECO:0000313" key="1">
    <source>
        <dbReference type="EMBL" id="RID45911.1"/>
    </source>
</evidence>
<dbReference type="Proteomes" id="UP000264353">
    <property type="component" value="Chromosome A9"/>
</dbReference>
<protein>
    <submittedName>
        <fullName evidence="1">Uncharacterized protein</fullName>
    </submittedName>
</protein>
<sequence length="121" mass="13378">MDSPANTMDSSDKGCRLILETNSRKRSAPSSGIGISLSSKGLGRTMGRALDLLRRKGEYAFSFEFLDNIHLANDGKACSRLHCEICLAGDLSFPEKIFVGNDIYESVYRYNVLFICCIWAG</sequence>
<name>A0A397XX26_BRACM</name>
<dbReference type="AlphaFoldDB" id="A0A397XX26"/>
<proteinExistence type="predicted"/>
<evidence type="ECO:0000313" key="2">
    <source>
        <dbReference type="Proteomes" id="UP000264353"/>
    </source>
</evidence>
<gene>
    <name evidence="1" type="ORF">BRARA_I02605</name>
</gene>
<organism evidence="1 2">
    <name type="scientific">Brassica campestris</name>
    <name type="common">Field mustard</name>
    <dbReference type="NCBI Taxonomy" id="3711"/>
    <lineage>
        <taxon>Eukaryota</taxon>
        <taxon>Viridiplantae</taxon>
        <taxon>Streptophyta</taxon>
        <taxon>Embryophyta</taxon>
        <taxon>Tracheophyta</taxon>
        <taxon>Spermatophyta</taxon>
        <taxon>Magnoliopsida</taxon>
        <taxon>eudicotyledons</taxon>
        <taxon>Gunneridae</taxon>
        <taxon>Pentapetalae</taxon>
        <taxon>rosids</taxon>
        <taxon>malvids</taxon>
        <taxon>Brassicales</taxon>
        <taxon>Brassicaceae</taxon>
        <taxon>Brassiceae</taxon>
        <taxon>Brassica</taxon>
    </lineage>
</organism>
<accession>A0A397XX26</accession>
<reference evidence="1 2" key="1">
    <citation type="submission" date="2018-06" db="EMBL/GenBank/DDBJ databases">
        <title>WGS assembly of Brassica rapa FPsc.</title>
        <authorList>
            <person name="Bowman J."/>
            <person name="Kohchi T."/>
            <person name="Yamato K."/>
            <person name="Jenkins J."/>
            <person name="Shu S."/>
            <person name="Ishizaki K."/>
            <person name="Yamaoka S."/>
            <person name="Nishihama R."/>
            <person name="Nakamura Y."/>
            <person name="Berger F."/>
            <person name="Adam C."/>
            <person name="Aki S."/>
            <person name="Althoff F."/>
            <person name="Araki T."/>
            <person name="Arteaga-Vazquez M."/>
            <person name="Balasubrmanian S."/>
            <person name="Bauer D."/>
            <person name="Boehm C."/>
            <person name="Briginshaw L."/>
            <person name="Caballero-Perez J."/>
            <person name="Catarino B."/>
            <person name="Chen F."/>
            <person name="Chiyoda S."/>
            <person name="Chovatia M."/>
            <person name="Davies K."/>
            <person name="Delmans M."/>
            <person name="Demura T."/>
            <person name="Dierschke T."/>
            <person name="Dolan L."/>
            <person name="Dorantes-Acosta A."/>
            <person name="Eklund D."/>
            <person name="Florent S."/>
            <person name="Flores-Sandoval E."/>
            <person name="Fujiyama A."/>
            <person name="Fukuzawa H."/>
            <person name="Galik B."/>
            <person name="Grimanelli D."/>
            <person name="Grimwood J."/>
            <person name="Grossniklaus U."/>
            <person name="Hamada T."/>
            <person name="Haseloff J."/>
            <person name="Hetherington A."/>
            <person name="Higo A."/>
            <person name="Hirakawa Y."/>
            <person name="Hundley H."/>
            <person name="Ikeda Y."/>
            <person name="Inoue K."/>
            <person name="Inoue S."/>
            <person name="Ishida S."/>
            <person name="Jia Q."/>
            <person name="Kakita M."/>
            <person name="Kanazawa T."/>
            <person name="Kawai Y."/>
            <person name="Kawashima T."/>
            <person name="Kennedy M."/>
            <person name="Kinose K."/>
            <person name="Kinoshita T."/>
            <person name="Kohara Y."/>
            <person name="Koide E."/>
            <person name="Komatsu K."/>
            <person name="Kopischke S."/>
            <person name="Kubo M."/>
            <person name="Kyozuka J."/>
            <person name="Lagercrantz U."/>
            <person name="Lin S."/>
            <person name="Lindquist E."/>
            <person name="Lipzen A."/>
            <person name="Lu C."/>
            <person name="Luna E."/>
            <person name="Martienssen R."/>
            <person name="Minamino N."/>
            <person name="Mizutani M."/>
            <person name="Mizutani M."/>
            <person name="Mochizuki N."/>
            <person name="Monte I."/>
            <person name="Mosher R."/>
            <person name="Nagasaki H."/>
            <person name="Nakagami H."/>
            <person name="Naramoto S."/>
            <person name="Nishitani K."/>
            <person name="Ohtani M."/>
            <person name="Okamoto T."/>
            <person name="Okumura M."/>
            <person name="Phillips J."/>
            <person name="Pollak B."/>
            <person name="Reinders A."/>
            <person name="Roevekamp M."/>
            <person name="Sano R."/>
            <person name="Sawa S."/>
            <person name="Schmid M."/>
            <person name="Shirakawa M."/>
            <person name="Solano R."/>
            <person name="Spunde A."/>
            <person name="Suetsugu N."/>
            <person name="Sugano S."/>
            <person name="Sugiyama A."/>
            <person name="Sun R."/>
            <person name="Suzuki Y."/>
            <person name="Takenaka M."/>
            <person name="Takezawa D."/>
            <person name="Tomogane H."/>
            <person name="Tsuzuki M."/>
            <person name="Ueda T."/>
            <person name="Umeda M."/>
            <person name="Ward J."/>
            <person name="Watanabe Y."/>
            <person name="Yazaki K."/>
            <person name="Yokoyama R."/>
            <person name="Yoshitake Y."/>
            <person name="Yotsui I."/>
            <person name="Zachgo S."/>
            <person name="Schmutz J."/>
        </authorList>
    </citation>
    <scope>NUCLEOTIDE SEQUENCE [LARGE SCALE GENOMIC DNA]</scope>
    <source>
        <strain evidence="2">cv. B-3</strain>
    </source>
</reference>
<dbReference type="EMBL" id="CM010636">
    <property type="protein sequence ID" value="RID45911.1"/>
    <property type="molecule type" value="Genomic_DNA"/>
</dbReference>